<gene>
    <name evidence="2" type="ORF">DPMN_109127</name>
</gene>
<dbReference type="Proteomes" id="UP000828390">
    <property type="component" value="Unassembled WGS sequence"/>
</dbReference>
<name>A0A9D4KAI8_DREPO</name>
<evidence type="ECO:0000313" key="3">
    <source>
        <dbReference type="Proteomes" id="UP000828390"/>
    </source>
</evidence>
<feature type="region of interest" description="Disordered" evidence="1">
    <location>
        <begin position="43"/>
        <end position="69"/>
    </location>
</feature>
<protein>
    <submittedName>
        <fullName evidence="2">Uncharacterized protein</fullName>
    </submittedName>
</protein>
<proteinExistence type="predicted"/>
<keyword evidence="3" id="KW-1185">Reference proteome</keyword>
<reference evidence="2" key="2">
    <citation type="submission" date="2020-11" db="EMBL/GenBank/DDBJ databases">
        <authorList>
            <person name="McCartney M.A."/>
            <person name="Auch B."/>
            <person name="Kono T."/>
            <person name="Mallez S."/>
            <person name="Becker A."/>
            <person name="Gohl D.M."/>
            <person name="Silverstein K.A.T."/>
            <person name="Koren S."/>
            <person name="Bechman K.B."/>
            <person name="Herman A."/>
            <person name="Abrahante J.E."/>
            <person name="Garbe J."/>
        </authorList>
    </citation>
    <scope>NUCLEOTIDE SEQUENCE</scope>
    <source>
        <strain evidence="2">Duluth1</strain>
        <tissue evidence="2">Whole animal</tissue>
    </source>
</reference>
<comment type="caution">
    <text evidence="2">The sequence shown here is derived from an EMBL/GenBank/DDBJ whole genome shotgun (WGS) entry which is preliminary data.</text>
</comment>
<accession>A0A9D4KAI8</accession>
<dbReference type="EMBL" id="JAIWYP010000004">
    <property type="protein sequence ID" value="KAH3835766.1"/>
    <property type="molecule type" value="Genomic_DNA"/>
</dbReference>
<evidence type="ECO:0000256" key="1">
    <source>
        <dbReference type="SAM" id="MobiDB-lite"/>
    </source>
</evidence>
<dbReference type="AlphaFoldDB" id="A0A9D4KAI8"/>
<organism evidence="2 3">
    <name type="scientific">Dreissena polymorpha</name>
    <name type="common">Zebra mussel</name>
    <name type="synonym">Mytilus polymorpha</name>
    <dbReference type="NCBI Taxonomy" id="45954"/>
    <lineage>
        <taxon>Eukaryota</taxon>
        <taxon>Metazoa</taxon>
        <taxon>Spiralia</taxon>
        <taxon>Lophotrochozoa</taxon>
        <taxon>Mollusca</taxon>
        <taxon>Bivalvia</taxon>
        <taxon>Autobranchia</taxon>
        <taxon>Heteroconchia</taxon>
        <taxon>Euheterodonta</taxon>
        <taxon>Imparidentia</taxon>
        <taxon>Neoheterodontei</taxon>
        <taxon>Myida</taxon>
        <taxon>Dreissenoidea</taxon>
        <taxon>Dreissenidae</taxon>
        <taxon>Dreissena</taxon>
    </lineage>
</organism>
<sequence length="80" mass="9161">MCNCAKCNCACAFGKCRRETFSNSESVVTLKVCKTPTTKRTLDVNDSAPNTPKRAKEDVSDTNSKKKRKFRSEWLKEYEF</sequence>
<evidence type="ECO:0000313" key="2">
    <source>
        <dbReference type="EMBL" id="KAH3835766.1"/>
    </source>
</evidence>
<reference evidence="2" key="1">
    <citation type="journal article" date="2019" name="bioRxiv">
        <title>The Genome of the Zebra Mussel, Dreissena polymorpha: A Resource for Invasive Species Research.</title>
        <authorList>
            <person name="McCartney M.A."/>
            <person name="Auch B."/>
            <person name="Kono T."/>
            <person name="Mallez S."/>
            <person name="Zhang Y."/>
            <person name="Obille A."/>
            <person name="Becker A."/>
            <person name="Abrahante J.E."/>
            <person name="Garbe J."/>
            <person name="Badalamenti J.P."/>
            <person name="Herman A."/>
            <person name="Mangelson H."/>
            <person name="Liachko I."/>
            <person name="Sullivan S."/>
            <person name="Sone E.D."/>
            <person name="Koren S."/>
            <person name="Silverstein K.A.T."/>
            <person name="Beckman K.B."/>
            <person name="Gohl D.M."/>
        </authorList>
    </citation>
    <scope>NUCLEOTIDE SEQUENCE</scope>
    <source>
        <strain evidence="2">Duluth1</strain>
        <tissue evidence="2">Whole animal</tissue>
    </source>
</reference>